<dbReference type="GO" id="GO:0003723">
    <property type="term" value="F:RNA binding"/>
    <property type="evidence" value="ECO:0007669"/>
    <property type="project" value="UniProtKB-KW"/>
</dbReference>
<keyword evidence="4" id="KW-0479">Metal-binding</keyword>
<dbReference type="PANTHER" id="PTHR14202:SF0">
    <property type="entry name" value="RNA-BINDING PROTEIN RO60"/>
    <property type="match status" value="1"/>
</dbReference>
<dbReference type="RefSeq" id="WP_119761651.1">
    <property type="nucleotide sequence ID" value="NZ_QYUJ01000014.1"/>
</dbReference>
<dbReference type="Gene3D" id="3.40.50.410">
    <property type="entry name" value="von Willebrand factor, type A domain"/>
    <property type="match status" value="2"/>
</dbReference>
<dbReference type="SUPFAM" id="SSF53300">
    <property type="entry name" value="vWA-like"/>
    <property type="match status" value="1"/>
</dbReference>
<reference evidence="8 9" key="1">
    <citation type="submission" date="2018-09" db="EMBL/GenBank/DDBJ databases">
        <authorList>
            <person name="Zhu H."/>
        </authorList>
    </citation>
    <scope>NUCLEOTIDE SEQUENCE [LARGE SCALE GENOMIC DNA]</scope>
    <source>
        <strain evidence="8 9">K2S05-167</strain>
    </source>
</reference>
<gene>
    <name evidence="8" type="ORF">D3875_04710</name>
</gene>
<dbReference type="Proteomes" id="UP000286287">
    <property type="component" value="Unassembled WGS sequence"/>
</dbReference>
<evidence type="ECO:0000256" key="3">
    <source>
        <dbReference type="ARBA" id="ARBA00022490"/>
    </source>
</evidence>
<evidence type="ECO:0000256" key="5">
    <source>
        <dbReference type="ARBA" id="ARBA00022884"/>
    </source>
</evidence>
<dbReference type="InterPro" id="IPR056800">
    <property type="entry name" value="vWA_Ro60"/>
</dbReference>
<evidence type="ECO:0000256" key="6">
    <source>
        <dbReference type="ARBA" id="ARBA00023274"/>
    </source>
</evidence>
<keyword evidence="5" id="KW-0694">RNA-binding</keyword>
<feature type="domain" description="TROVE" evidence="7">
    <location>
        <begin position="29"/>
        <end position="370"/>
    </location>
</feature>
<comment type="subcellular location">
    <subcellularLocation>
        <location evidence="1">Cytoplasm</location>
    </subcellularLocation>
</comment>
<evidence type="ECO:0000256" key="4">
    <source>
        <dbReference type="ARBA" id="ARBA00022723"/>
    </source>
</evidence>
<dbReference type="InterPro" id="IPR037214">
    <property type="entry name" value="TROVE_dom_sf"/>
</dbReference>
<dbReference type="InterPro" id="IPR040322">
    <property type="entry name" value="TROVE2"/>
</dbReference>
<comment type="caution">
    <text evidence="8">The sequence shown here is derived from an EMBL/GenBank/DDBJ whole genome shotgun (WGS) entry which is preliminary data.</text>
</comment>
<dbReference type="InterPro" id="IPR036465">
    <property type="entry name" value="vWFA_dom_sf"/>
</dbReference>
<evidence type="ECO:0000256" key="2">
    <source>
        <dbReference type="ARBA" id="ARBA00007814"/>
    </source>
</evidence>
<accession>A0A418V4L0</accession>
<evidence type="ECO:0000259" key="7">
    <source>
        <dbReference type="PROSITE" id="PS50988"/>
    </source>
</evidence>
<evidence type="ECO:0000313" key="9">
    <source>
        <dbReference type="Proteomes" id="UP000286287"/>
    </source>
</evidence>
<dbReference type="NCBIfam" id="NF041674">
    <property type="entry name" value="RNA-bind_Rsr"/>
    <property type="match status" value="1"/>
</dbReference>
<dbReference type="Pfam" id="PF25045">
    <property type="entry name" value="vWA_Ro60"/>
    <property type="match status" value="1"/>
</dbReference>
<sequence>MKNLLNAINPRHLINGGRKQTERLDVRQVVNNAGGYVYQISDEARLTRFLVLGTDGGTFYATQQKHTVQATEFLRELVQRDAALALRVTLDVVRGNRAPKADPALLVLALVAKTAPDAADRKAAWDALPEVARTGTMLLHFLAFADALGGWGRLTRRGVAKVYETADVDKLALWAVKYKARDGWAQADALRKAHPKTDDAARNAVLKFMVDGVLPEPLSTDAQALALRVIDGHLKAMQAKNDAEAAALMREYRLPLEAVPTNVRGPEVYRAALDTNGLTWLLRNLGNLGRVGVLTLNDPEVRRMVIDRVTDPAALKRGRIHPLDALKARLVYAQGRGVKGKGEWTPVPQVVDALEEAFYLAFGNVQPANTRHLLALDVSGSMTWGEVAGVPGLTPNMAAAAMSLVALRTEPEAFPMGFADRFRALGVTPRDTLESAMRKAQASSFGATDCAQPMLWAAQEKLNVDTFVVYTDKETWAGNVHPKVALDQYAQKMGTAPKLIVVGLTATEFSIADPGRTDMLDVVGFDTAAPGVMAEFAKGTL</sequence>
<proteinExistence type="inferred from homology"/>
<dbReference type="EMBL" id="QYUJ01000014">
    <property type="protein sequence ID" value="RJF70992.1"/>
    <property type="molecule type" value="Genomic_DNA"/>
</dbReference>
<keyword evidence="6" id="KW-0687">Ribonucleoprotein</keyword>
<dbReference type="InterPro" id="IPR053680">
    <property type="entry name" value="Ro_60_kDa"/>
</dbReference>
<dbReference type="SUPFAM" id="SSF140864">
    <property type="entry name" value="TROVE domain-like"/>
    <property type="match status" value="1"/>
</dbReference>
<dbReference type="OrthoDB" id="2986092at2"/>
<organism evidence="8 9">
    <name type="scientific">Deinococcus cavernae</name>
    <dbReference type="NCBI Taxonomy" id="2320857"/>
    <lineage>
        <taxon>Bacteria</taxon>
        <taxon>Thermotogati</taxon>
        <taxon>Deinococcota</taxon>
        <taxon>Deinococci</taxon>
        <taxon>Deinococcales</taxon>
        <taxon>Deinococcaceae</taxon>
        <taxon>Deinococcus</taxon>
    </lineage>
</organism>
<dbReference type="GO" id="GO:0046872">
    <property type="term" value="F:metal ion binding"/>
    <property type="evidence" value="ECO:0007669"/>
    <property type="project" value="UniProtKB-KW"/>
</dbReference>
<dbReference type="GO" id="GO:1990904">
    <property type="term" value="C:ribonucleoprotein complex"/>
    <property type="evidence" value="ECO:0007669"/>
    <property type="project" value="UniProtKB-KW"/>
</dbReference>
<dbReference type="AlphaFoldDB" id="A0A418V4L0"/>
<keyword evidence="3" id="KW-0963">Cytoplasm</keyword>
<evidence type="ECO:0000313" key="8">
    <source>
        <dbReference type="EMBL" id="RJF70992.1"/>
    </source>
</evidence>
<comment type="similarity">
    <text evidence="2">Belongs to the Ro 60 kDa family.</text>
</comment>
<dbReference type="Pfam" id="PF05731">
    <property type="entry name" value="TROVE"/>
    <property type="match status" value="1"/>
</dbReference>
<dbReference type="PANTHER" id="PTHR14202">
    <property type="entry name" value="60 KDA RIBONUCLEOPROTEIN SSA/RO"/>
    <property type="match status" value="1"/>
</dbReference>
<evidence type="ECO:0000256" key="1">
    <source>
        <dbReference type="ARBA" id="ARBA00004496"/>
    </source>
</evidence>
<dbReference type="InterPro" id="IPR008858">
    <property type="entry name" value="TROVE_dom"/>
</dbReference>
<protein>
    <submittedName>
        <fullName evidence="8">TROVE domain-containing protein</fullName>
    </submittedName>
</protein>
<keyword evidence="9" id="KW-1185">Reference proteome</keyword>
<dbReference type="GO" id="GO:0005737">
    <property type="term" value="C:cytoplasm"/>
    <property type="evidence" value="ECO:0007669"/>
    <property type="project" value="UniProtKB-SubCell"/>
</dbReference>
<dbReference type="PROSITE" id="PS50988">
    <property type="entry name" value="TROVE"/>
    <property type="match status" value="1"/>
</dbReference>
<name>A0A418V4L0_9DEIO</name>